<dbReference type="CDD" id="cd16934">
    <property type="entry name" value="HATPase_RsbT-like"/>
    <property type="match status" value="1"/>
</dbReference>
<dbReference type="SUPFAM" id="SSF55874">
    <property type="entry name" value="ATPase domain of HSP90 chaperone/DNA topoisomerase II/histidine kinase"/>
    <property type="match status" value="1"/>
</dbReference>
<accession>A0ABR6W9H0</accession>
<feature type="domain" description="Histidine kinase/HSP90-like ATPase" evidence="1">
    <location>
        <begin position="42"/>
        <end position="142"/>
    </location>
</feature>
<organism evidence="2 3">
    <name type="scientific">Spirosoma utsteinense</name>
    <dbReference type="NCBI Taxonomy" id="2585773"/>
    <lineage>
        <taxon>Bacteria</taxon>
        <taxon>Pseudomonadati</taxon>
        <taxon>Bacteroidota</taxon>
        <taxon>Cytophagia</taxon>
        <taxon>Cytophagales</taxon>
        <taxon>Cytophagaceae</taxon>
        <taxon>Spirosoma</taxon>
    </lineage>
</organism>
<keyword evidence="3" id="KW-1185">Reference proteome</keyword>
<keyword evidence="2" id="KW-0418">Kinase</keyword>
<evidence type="ECO:0000313" key="2">
    <source>
        <dbReference type="EMBL" id="MBC3793214.1"/>
    </source>
</evidence>
<protein>
    <submittedName>
        <fullName evidence="2">Serine/threonine-protein kinase RsbT</fullName>
    </submittedName>
</protein>
<dbReference type="SMART" id="SM00387">
    <property type="entry name" value="HATPase_c"/>
    <property type="match status" value="1"/>
</dbReference>
<dbReference type="EMBL" id="VFIA01000024">
    <property type="protein sequence ID" value="MBC3793214.1"/>
    <property type="molecule type" value="Genomic_DNA"/>
</dbReference>
<reference evidence="2 3" key="1">
    <citation type="submission" date="2019-06" db="EMBL/GenBank/DDBJ databases">
        <title>Spirosoma utsteinense sp. nov. isolated from Antarctic ice-free soils.</title>
        <authorList>
            <person name="Tahon G."/>
        </authorList>
    </citation>
    <scope>NUCLEOTIDE SEQUENCE [LARGE SCALE GENOMIC DNA]</scope>
    <source>
        <strain evidence="2 3">LMG 31447</strain>
    </source>
</reference>
<dbReference type="Proteomes" id="UP000700732">
    <property type="component" value="Unassembled WGS sequence"/>
</dbReference>
<dbReference type="InterPro" id="IPR003594">
    <property type="entry name" value="HATPase_dom"/>
</dbReference>
<dbReference type="InterPro" id="IPR036890">
    <property type="entry name" value="HATPase_C_sf"/>
</dbReference>
<evidence type="ECO:0000259" key="1">
    <source>
        <dbReference type="SMART" id="SM00387"/>
    </source>
</evidence>
<comment type="caution">
    <text evidence="2">The sequence shown here is derived from an EMBL/GenBank/DDBJ whole genome shotgun (WGS) entry which is preliminary data.</text>
</comment>
<name>A0ABR6W9H0_9BACT</name>
<proteinExistence type="predicted"/>
<dbReference type="GO" id="GO:0016301">
    <property type="term" value="F:kinase activity"/>
    <property type="evidence" value="ECO:0007669"/>
    <property type="project" value="UniProtKB-KW"/>
</dbReference>
<dbReference type="Pfam" id="PF02518">
    <property type="entry name" value="HATPase_c"/>
    <property type="match status" value="1"/>
</dbReference>
<gene>
    <name evidence="2" type="ORF">FH603_3731</name>
</gene>
<sequence>MTNPAMIDVEASETLAVRQESDVIQLTSYIRQQVVLMGMSTLNQTKLSTASSELARNMLIHGGGGTVQVEQISMKSKKGIRLIFTDNGPGIADIEQAMQSGYSTGSGMGLGLPGARQLADEFQLTSAVEEGTTVTILKWAND</sequence>
<dbReference type="RefSeq" id="WP_235985509.1">
    <property type="nucleotide sequence ID" value="NZ_VFIA01000024.1"/>
</dbReference>
<dbReference type="Gene3D" id="3.30.565.10">
    <property type="entry name" value="Histidine kinase-like ATPase, C-terminal domain"/>
    <property type="match status" value="1"/>
</dbReference>
<evidence type="ECO:0000313" key="3">
    <source>
        <dbReference type="Proteomes" id="UP000700732"/>
    </source>
</evidence>
<keyword evidence="2" id="KW-0808">Transferase</keyword>